<dbReference type="GeneID" id="78401795"/>
<accession>A0A376GIS1</accession>
<dbReference type="EMBL" id="UFXS01000001">
    <property type="protein sequence ID" value="STD58853.1"/>
    <property type="molecule type" value="Genomic_DNA"/>
</dbReference>
<dbReference type="RefSeq" id="WP_115000754.1">
    <property type="nucleotide sequence ID" value="NZ_CP040908.1"/>
</dbReference>
<evidence type="ECO:0000313" key="2">
    <source>
        <dbReference type="EMBL" id="STD58853.1"/>
    </source>
</evidence>
<reference evidence="1 4" key="2">
    <citation type="submission" date="2019-06" db="EMBL/GenBank/DDBJ databases">
        <title>Emergence of pandrug resistant Empedobacter falsenii in China.</title>
        <authorList>
            <person name="Dong N."/>
            <person name="Chen S."/>
            <person name="Zhang R."/>
        </authorList>
    </citation>
    <scope>NUCLEOTIDE SEQUENCE [LARGE SCALE GENOMIC DNA]</scope>
    <source>
        <strain evidence="1 4">1681-1</strain>
    </source>
</reference>
<evidence type="ECO:0000313" key="1">
    <source>
        <dbReference type="EMBL" id="QLL58400.1"/>
    </source>
</evidence>
<organism evidence="2 3">
    <name type="scientific">Empedobacter falsenii</name>
    <dbReference type="NCBI Taxonomy" id="343874"/>
    <lineage>
        <taxon>Bacteria</taxon>
        <taxon>Pseudomonadati</taxon>
        <taxon>Bacteroidota</taxon>
        <taxon>Flavobacteriia</taxon>
        <taxon>Flavobacteriales</taxon>
        <taxon>Weeksellaceae</taxon>
        <taxon>Empedobacter</taxon>
    </lineage>
</organism>
<gene>
    <name evidence="1" type="ORF">FH779_10015</name>
    <name evidence="2" type="ORF">NCTC13456_02480</name>
</gene>
<dbReference type="KEGG" id="efal:FH779_10015"/>
<dbReference type="Proteomes" id="UP000254737">
    <property type="component" value="Unassembled WGS sequence"/>
</dbReference>
<sequence length="126" mass="14573">MIRELIEKYKLNFQNRVDEDGEIDKFPETNIDQLTNLLYEWKAEDIDSNEHGLLADIDEALTNQNSEIESGSTTVLILIYQNEVRFVGAWSEETYSISIPTQDFKEIVIGWRDFLLTPPLNGTKMS</sequence>
<proteinExistence type="predicted"/>
<dbReference type="AlphaFoldDB" id="A0A376GIS1"/>
<keyword evidence="4" id="KW-1185">Reference proteome</keyword>
<dbReference type="EMBL" id="CP040908">
    <property type="protein sequence ID" value="QLL58400.1"/>
    <property type="molecule type" value="Genomic_DNA"/>
</dbReference>
<evidence type="ECO:0000313" key="4">
    <source>
        <dbReference type="Proteomes" id="UP000510643"/>
    </source>
</evidence>
<name>A0A376GIS1_9FLAO</name>
<protein>
    <submittedName>
        <fullName evidence="2">Uncharacterized protein</fullName>
    </submittedName>
</protein>
<evidence type="ECO:0000313" key="3">
    <source>
        <dbReference type="Proteomes" id="UP000254737"/>
    </source>
</evidence>
<dbReference type="Proteomes" id="UP000510643">
    <property type="component" value="Chromosome"/>
</dbReference>
<reference evidence="2 3" key="1">
    <citation type="submission" date="2018-06" db="EMBL/GenBank/DDBJ databases">
        <authorList>
            <consortium name="Pathogen Informatics"/>
            <person name="Doyle S."/>
        </authorList>
    </citation>
    <scope>NUCLEOTIDE SEQUENCE [LARGE SCALE GENOMIC DNA]</scope>
    <source>
        <strain evidence="2 3">NCTC13456</strain>
    </source>
</reference>